<dbReference type="AlphaFoldDB" id="A0AAV2JUR9"/>
<dbReference type="EMBL" id="OZ035836">
    <property type="protein sequence ID" value="CAL1579953.1"/>
    <property type="molecule type" value="Genomic_DNA"/>
</dbReference>
<keyword evidence="2" id="KW-1185">Reference proteome</keyword>
<dbReference type="Proteomes" id="UP001497482">
    <property type="component" value="Chromosome 14"/>
</dbReference>
<reference evidence="1 2" key="1">
    <citation type="submission" date="2024-04" db="EMBL/GenBank/DDBJ databases">
        <authorList>
            <person name="Waldvogel A.-M."/>
            <person name="Schoenle A."/>
        </authorList>
    </citation>
    <scope>NUCLEOTIDE SEQUENCE [LARGE SCALE GENOMIC DNA]</scope>
</reference>
<sequence>MPQSLDITILETAGPNHSISVGFQALVCAPPGLTGTFTLHSKTARSWYVWFYSS</sequence>
<evidence type="ECO:0000313" key="2">
    <source>
        <dbReference type="Proteomes" id="UP001497482"/>
    </source>
</evidence>
<proteinExistence type="predicted"/>
<name>A0AAV2JUR9_KNICA</name>
<accession>A0AAV2JUR9</accession>
<organism evidence="1 2">
    <name type="scientific">Knipowitschia caucasica</name>
    <name type="common">Caucasian dwarf goby</name>
    <name type="synonym">Pomatoschistus caucasicus</name>
    <dbReference type="NCBI Taxonomy" id="637954"/>
    <lineage>
        <taxon>Eukaryota</taxon>
        <taxon>Metazoa</taxon>
        <taxon>Chordata</taxon>
        <taxon>Craniata</taxon>
        <taxon>Vertebrata</taxon>
        <taxon>Euteleostomi</taxon>
        <taxon>Actinopterygii</taxon>
        <taxon>Neopterygii</taxon>
        <taxon>Teleostei</taxon>
        <taxon>Neoteleostei</taxon>
        <taxon>Acanthomorphata</taxon>
        <taxon>Gobiaria</taxon>
        <taxon>Gobiiformes</taxon>
        <taxon>Gobioidei</taxon>
        <taxon>Gobiidae</taxon>
        <taxon>Gobiinae</taxon>
        <taxon>Knipowitschia</taxon>
    </lineage>
</organism>
<gene>
    <name evidence="1" type="ORF">KC01_LOCUS10893</name>
</gene>
<protein>
    <submittedName>
        <fullName evidence="1">Uncharacterized protein</fullName>
    </submittedName>
</protein>
<evidence type="ECO:0000313" key="1">
    <source>
        <dbReference type="EMBL" id="CAL1579953.1"/>
    </source>
</evidence>